<accession>A0A1I8JI35</accession>
<evidence type="ECO:0000256" key="2">
    <source>
        <dbReference type="SAM" id="SignalP"/>
    </source>
</evidence>
<feature type="region of interest" description="Disordered" evidence="1">
    <location>
        <begin position="196"/>
        <end position="234"/>
    </location>
</feature>
<reference evidence="4" key="1">
    <citation type="submission" date="2016-11" db="UniProtKB">
        <authorList>
            <consortium name="WormBaseParasite"/>
        </authorList>
    </citation>
    <scope>IDENTIFICATION</scope>
</reference>
<dbReference type="WBParaSite" id="maker-uti_cns_0047921-snap-gene-0.1-mRNA-1">
    <property type="protein sequence ID" value="maker-uti_cns_0047921-snap-gene-0.1-mRNA-1"/>
    <property type="gene ID" value="maker-uti_cns_0047921-snap-gene-0.1"/>
</dbReference>
<feature type="chain" id="PRO_5009321814" evidence="2">
    <location>
        <begin position="36"/>
        <end position="257"/>
    </location>
</feature>
<proteinExistence type="predicted"/>
<name>A0A1I8JI35_9PLAT</name>
<protein>
    <submittedName>
        <fullName evidence="4">Ig-like domain-containing protein</fullName>
    </submittedName>
</protein>
<feature type="signal peptide" evidence="2">
    <location>
        <begin position="1"/>
        <end position="35"/>
    </location>
</feature>
<evidence type="ECO:0000256" key="1">
    <source>
        <dbReference type="SAM" id="MobiDB-lite"/>
    </source>
</evidence>
<feature type="compositionally biased region" description="Polar residues" evidence="1">
    <location>
        <begin position="196"/>
        <end position="210"/>
    </location>
</feature>
<sequence length="257" mass="27930">MKQKELKFDRSMSSLLRAHLCLLVCTPVIIDFASAASETLGVNIRVNVTLPSIQLSCDVTNGGDAVDAHEVQFYCPAAAPEDDSIRSQKCFGDCNPICVMQADATCKVMHQELLPPRTQCRKILPLNGAKTVQLLVDTSVERLAGEWYCKFRGQRSTPVSLSHYKMPPPPPPPPVTAKEPTTTAVAKTVEMITTTVRADDTTSVGGSASEKQLESPGGPAGPMQQPDGTREVDPNCERLSVAGWFCICRTSTWFQYA</sequence>
<dbReference type="AlphaFoldDB" id="A0A1I8JI35"/>
<evidence type="ECO:0000313" key="4">
    <source>
        <dbReference type="WBParaSite" id="maker-uti_cns_0047921-snap-gene-0.1-mRNA-1"/>
    </source>
</evidence>
<keyword evidence="3" id="KW-1185">Reference proteome</keyword>
<organism evidence="3 4">
    <name type="scientific">Macrostomum lignano</name>
    <dbReference type="NCBI Taxonomy" id="282301"/>
    <lineage>
        <taxon>Eukaryota</taxon>
        <taxon>Metazoa</taxon>
        <taxon>Spiralia</taxon>
        <taxon>Lophotrochozoa</taxon>
        <taxon>Platyhelminthes</taxon>
        <taxon>Rhabditophora</taxon>
        <taxon>Macrostomorpha</taxon>
        <taxon>Macrostomida</taxon>
        <taxon>Macrostomidae</taxon>
        <taxon>Macrostomum</taxon>
    </lineage>
</organism>
<dbReference type="Proteomes" id="UP000095280">
    <property type="component" value="Unplaced"/>
</dbReference>
<evidence type="ECO:0000313" key="3">
    <source>
        <dbReference type="Proteomes" id="UP000095280"/>
    </source>
</evidence>
<keyword evidence="2" id="KW-0732">Signal</keyword>